<feature type="signal peptide" evidence="3">
    <location>
        <begin position="1"/>
        <end position="21"/>
    </location>
</feature>
<dbReference type="PANTHER" id="PTHR35841">
    <property type="entry name" value="PHOSPHONATES-BINDING PERIPLASMIC PROTEIN"/>
    <property type="match status" value="1"/>
</dbReference>
<evidence type="ECO:0000256" key="2">
    <source>
        <dbReference type="ARBA" id="ARBA00022729"/>
    </source>
</evidence>
<dbReference type="EMBL" id="QJJK01000010">
    <property type="protein sequence ID" value="PXW55284.1"/>
    <property type="molecule type" value="Genomic_DNA"/>
</dbReference>
<dbReference type="GO" id="GO:0015716">
    <property type="term" value="P:organic phosphonate transport"/>
    <property type="evidence" value="ECO:0007669"/>
    <property type="project" value="InterPro"/>
</dbReference>
<sequence length="303" mass="32894">MLKARLAIAVFTLLLAAPAVAGDWKDSYKQVKLGVTSAENEKDRMARVEPLRKYLEQELGVPVEIFTAGSYDGVIQALASGQIEVASLGSAAYAAAYTESNGNVVPLVTTQEQDGSTGYYSVVVVRCDSGYKSLADLKGKVLAFADPDSTSGYMVPYFNMVQQGFDPKTTFKDIPFSGSHEAGVIGVVNKQFDAAATYINNETNGIPQRMLSKGMIKAGEACWIWQSPEITNGPVTARADLPKDLMAALKAAYLAMPTKAPDVFKTVMGGPTATQKAYIEVDHPRYQWIIDMRAWQKKQRRAG</sequence>
<proteinExistence type="inferred from homology"/>
<dbReference type="SUPFAM" id="SSF53850">
    <property type="entry name" value="Periplasmic binding protein-like II"/>
    <property type="match status" value="1"/>
</dbReference>
<dbReference type="Gene3D" id="3.40.190.10">
    <property type="entry name" value="Periplasmic binding protein-like II"/>
    <property type="match status" value="2"/>
</dbReference>
<dbReference type="InterPro" id="IPR017797">
    <property type="entry name" value="Phosphnate-bd"/>
</dbReference>
<accession>A0A2V3TZY8</accession>
<gene>
    <name evidence="4" type="ORF">C7450_110223</name>
</gene>
<evidence type="ECO:0000256" key="3">
    <source>
        <dbReference type="SAM" id="SignalP"/>
    </source>
</evidence>
<reference evidence="4 5" key="1">
    <citation type="submission" date="2018-05" db="EMBL/GenBank/DDBJ databases">
        <title>Genomic Encyclopedia of Type Strains, Phase IV (KMG-IV): sequencing the most valuable type-strain genomes for metagenomic binning, comparative biology and taxonomic classification.</title>
        <authorList>
            <person name="Goeker M."/>
        </authorList>
    </citation>
    <scope>NUCLEOTIDE SEQUENCE [LARGE SCALE GENOMIC DNA]</scope>
    <source>
        <strain evidence="4 5">DSM 6462</strain>
    </source>
</reference>
<name>A0A2V3TZY8_9HYPH</name>
<keyword evidence="5" id="KW-1185">Reference proteome</keyword>
<evidence type="ECO:0000313" key="5">
    <source>
        <dbReference type="Proteomes" id="UP000248021"/>
    </source>
</evidence>
<dbReference type="AlphaFoldDB" id="A0A2V3TZY8"/>
<dbReference type="InterPro" id="IPR005770">
    <property type="entry name" value="PhnD"/>
</dbReference>
<dbReference type="PROSITE" id="PS51408">
    <property type="entry name" value="TRANSFERRIN_LIKE_4"/>
    <property type="match status" value="1"/>
</dbReference>
<comment type="caution">
    <text evidence="4">The sequence shown here is derived from an EMBL/GenBank/DDBJ whole genome shotgun (WGS) entry which is preliminary data.</text>
</comment>
<evidence type="ECO:0000313" key="4">
    <source>
        <dbReference type="EMBL" id="PXW55284.1"/>
    </source>
</evidence>
<feature type="chain" id="PRO_5041069463" evidence="3">
    <location>
        <begin position="22"/>
        <end position="303"/>
    </location>
</feature>
<protein>
    <submittedName>
        <fullName evidence="4">Phosphonate transport system substrate-binding protein</fullName>
    </submittedName>
</protein>
<dbReference type="Pfam" id="PF12974">
    <property type="entry name" value="Phosphonate-bd"/>
    <property type="match status" value="1"/>
</dbReference>
<dbReference type="Proteomes" id="UP000248021">
    <property type="component" value="Unassembled WGS sequence"/>
</dbReference>
<dbReference type="NCBIfam" id="TIGR03431">
    <property type="entry name" value="PhnD"/>
    <property type="match status" value="1"/>
</dbReference>
<dbReference type="NCBIfam" id="TIGR01098">
    <property type="entry name" value="3A0109s03R"/>
    <property type="match status" value="1"/>
</dbReference>
<comment type="similarity">
    <text evidence="1">Belongs to the phosphate/phosphite/phosphonate binding protein family.</text>
</comment>
<organism evidence="4 5">
    <name type="scientific">Chelatococcus asaccharovorans</name>
    <dbReference type="NCBI Taxonomy" id="28210"/>
    <lineage>
        <taxon>Bacteria</taxon>
        <taxon>Pseudomonadati</taxon>
        <taxon>Pseudomonadota</taxon>
        <taxon>Alphaproteobacteria</taxon>
        <taxon>Hyphomicrobiales</taxon>
        <taxon>Chelatococcaceae</taxon>
        <taxon>Chelatococcus</taxon>
    </lineage>
</organism>
<dbReference type="CDD" id="cd01071">
    <property type="entry name" value="PBP2_PhnD_like"/>
    <property type="match status" value="1"/>
</dbReference>
<dbReference type="InterPro" id="IPR001156">
    <property type="entry name" value="Transferrin-like_dom"/>
</dbReference>
<evidence type="ECO:0000256" key="1">
    <source>
        <dbReference type="ARBA" id="ARBA00007162"/>
    </source>
</evidence>
<dbReference type="RefSeq" id="WP_110376873.1">
    <property type="nucleotide sequence ID" value="NZ_CAKNFM010000004.1"/>
</dbReference>
<dbReference type="GO" id="GO:0043190">
    <property type="term" value="C:ATP-binding cassette (ABC) transporter complex"/>
    <property type="evidence" value="ECO:0007669"/>
    <property type="project" value="InterPro"/>
</dbReference>
<dbReference type="OrthoDB" id="9802896at2"/>
<dbReference type="GO" id="GO:0055085">
    <property type="term" value="P:transmembrane transport"/>
    <property type="evidence" value="ECO:0007669"/>
    <property type="project" value="InterPro"/>
</dbReference>
<keyword evidence="2 3" id="KW-0732">Signal</keyword>
<dbReference type="PANTHER" id="PTHR35841:SF1">
    <property type="entry name" value="PHOSPHONATES-BINDING PERIPLASMIC PROTEIN"/>
    <property type="match status" value="1"/>
</dbReference>